<feature type="transmembrane region" description="Helical" evidence="1">
    <location>
        <begin position="55"/>
        <end position="76"/>
    </location>
</feature>
<organism evidence="2 3">
    <name type="scientific">Mycolicibacterium hodleri</name>
    <dbReference type="NCBI Taxonomy" id="49897"/>
    <lineage>
        <taxon>Bacteria</taxon>
        <taxon>Bacillati</taxon>
        <taxon>Actinomycetota</taxon>
        <taxon>Actinomycetes</taxon>
        <taxon>Mycobacteriales</taxon>
        <taxon>Mycobacteriaceae</taxon>
        <taxon>Mycolicibacterium</taxon>
    </lineage>
</organism>
<dbReference type="EMBL" id="VIFX01000046">
    <property type="protein sequence ID" value="TQR83368.1"/>
    <property type="molecule type" value="Genomic_DNA"/>
</dbReference>
<evidence type="ECO:0000313" key="2">
    <source>
        <dbReference type="EMBL" id="TQR83368.1"/>
    </source>
</evidence>
<evidence type="ECO:0000256" key="1">
    <source>
        <dbReference type="SAM" id="Phobius"/>
    </source>
</evidence>
<keyword evidence="1" id="KW-0472">Membrane</keyword>
<reference evidence="2 3" key="1">
    <citation type="submission" date="2018-10" db="EMBL/GenBank/DDBJ databases">
        <title>Draft genome of Mycobacterium hodleri strain B.</title>
        <authorList>
            <person name="Amande T.J."/>
            <person name="Mcgenity T.J."/>
        </authorList>
    </citation>
    <scope>NUCLEOTIDE SEQUENCE [LARGE SCALE GENOMIC DNA]</scope>
    <source>
        <strain evidence="2 3">B</strain>
    </source>
</reference>
<accession>A0A544VTS4</accession>
<gene>
    <name evidence="2" type="ORF">D8S82_27525</name>
</gene>
<feature type="transmembrane region" description="Helical" evidence="1">
    <location>
        <begin position="12"/>
        <end position="35"/>
    </location>
</feature>
<name>A0A544VTS4_9MYCO</name>
<comment type="caution">
    <text evidence="2">The sequence shown here is derived from an EMBL/GenBank/DDBJ whole genome shotgun (WGS) entry which is preliminary data.</text>
</comment>
<sequence length="186" mass="19365">MTRLAVTFDRFAAIVAGLALVAFGGALVVWNTSWLPNLPDAISLPGLRSATTTGWWPFALAGAGVVLVVVALRWLFAHTPAAKVKDLPLRSDAAGSITVDLGEVATAAAAALAQSLDVESASGKAVVDRGTRTVDLTVTTSASPRPDRLLPAIDAVCAQIAGMLSDPTVATRTTIHTGTRERRRVR</sequence>
<keyword evidence="1" id="KW-1133">Transmembrane helix</keyword>
<dbReference type="AlphaFoldDB" id="A0A544VTS4"/>
<keyword evidence="1" id="KW-0812">Transmembrane</keyword>
<dbReference type="Proteomes" id="UP000315759">
    <property type="component" value="Unassembled WGS sequence"/>
</dbReference>
<dbReference type="RefSeq" id="WP_142555142.1">
    <property type="nucleotide sequence ID" value="NZ_VIFX01000046.1"/>
</dbReference>
<protein>
    <submittedName>
        <fullName evidence="2">Alkaline shock response membrane anchor protein AmaP</fullName>
    </submittedName>
</protein>
<keyword evidence="3" id="KW-1185">Reference proteome</keyword>
<proteinExistence type="predicted"/>
<evidence type="ECO:0000313" key="3">
    <source>
        <dbReference type="Proteomes" id="UP000315759"/>
    </source>
</evidence>